<dbReference type="InterPro" id="IPR050796">
    <property type="entry name" value="SCF_F-box_component"/>
</dbReference>
<dbReference type="InterPro" id="IPR017451">
    <property type="entry name" value="F-box-assoc_interact_dom"/>
</dbReference>
<dbReference type="InterPro" id="IPR001810">
    <property type="entry name" value="F-box_dom"/>
</dbReference>
<dbReference type="PANTHER" id="PTHR31672:SF6">
    <property type="entry name" value="F-BOX DOMAIN-CONTAINING PROTEIN"/>
    <property type="match status" value="1"/>
</dbReference>
<dbReference type="InterPro" id="IPR036047">
    <property type="entry name" value="F-box-like_dom_sf"/>
</dbReference>
<dbReference type="PANTHER" id="PTHR31672">
    <property type="entry name" value="BNACNNG10540D PROTEIN"/>
    <property type="match status" value="1"/>
</dbReference>
<keyword evidence="3" id="KW-1185">Reference proteome</keyword>
<reference evidence="2" key="2">
    <citation type="submission" date="2022-01" db="EMBL/GenBank/DDBJ databases">
        <authorList>
            <person name="Yamashiro T."/>
            <person name="Shiraishi A."/>
            <person name="Satake H."/>
            <person name="Nakayama K."/>
        </authorList>
    </citation>
    <scope>NUCLEOTIDE SEQUENCE</scope>
</reference>
<gene>
    <name evidence="2" type="ORF">Tco_1066563</name>
</gene>
<dbReference type="SUPFAM" id="SSF81383">
    <property type="entry name" value="F-box domain"/>
    <property type="match status" value="1"/>
</dbReference>
<sequence>MQNYTMSDYLCEDLIIEIFTRLPPKSLVRFRSVSKSLCSHISSPNFIRLHTLRSPQKILIYHDEFNREGGFVEIFSTLHLEDPLAMYSTQEYVEAKTVVRVPFSCVRIVDSCNGILCLLTYVNGIALWNPSIRRILKVPGYPSFQSLYESHTFCIGFSYDPIIDDYMIVVIIYTYKTGVQDTCVYNTKSGVWCRITFPTCPIEFVRMNGCFVNGSLHWIVKRYTDGHCFIMTFDVRSHVFGSIELPEPGSEAKLLMIINGSLALVSGKGDQDWIWIRREYINSHSWHVDLKFEKNQLEGVIEFLQLNTNGDILISYLQRFHVYNPQKEEQSEVNFPSRRIEIKMCIESLELINQGATVYFTEQEEQEHLPPGQNLYSITTTSQQKTHVDLRTLSSKKLSKVCKLFSKLKKIYTWRRQR</sequence>
<dbReference type="Pfam" id="PF00646">
    <property type="entry name" value="F-box"/>
    <property type="match status" value="1"/>
</dbReference>
<feature type="domain" description="F-box" evidence="1">
    <location>
        <begin position="10"/>
        <end position="50"/>
    </location>
</feature>
<reference evidence="2" key="1">
    <citation type="journal article" date="2022" name="Int. J. Mol. Sci.">
        <title>Draft Genome of Tanacetum Coccineum: Genomic Comparison of Closely Related Tanacetum-Family Plants.</title>
        <authorList>
            <person name="Yamashiro T."/>
            <person name="Shiraishi A."/>
            <person name="Nakayama K."/>
            <person name="Satake H."/>
        </authorList>
    </citation>
    <scope>NUCLEOTIDE SEQUENCE</scope>
</reference>
<evidence type="ECO:0000259" key="1">
    <source>
        <dbReference type="SMART" id="SM00256"/>
    </source>
</evidence>
<accession>A0ABQ5HAE7</accession>
<comment type="caution">
    <text evidence="2">The sequence shown here is derived from an EMBL/GenBank/DDBJ whole genome shotgun (WGS) entry which is preliminary data.</text>
</comment>
<organism evidence="2 3">
    <name type="scientific">Tanacetum coccineum</name>
    <dbReference type="NCBI Taxonomy" id="301880"/>
    <lineage>
        <taxon>Eukaryota</taxon>
        <taxon>Viridiplantae</taxon>
        <taxon>Streptophyta</taxon>
        <taxon>Embryophyta</taxon>
        <taxon>Tracheophyta</taxon>
        <taxon>Spermatophyta</taxon>
        <taxon>Magnoliopsida</taxon>
        <taxon>eudicotyledons</taxon>
        <taxon>Gunneridae</taxon>
        <taxon>Pentapetalae</taxon>
        <taxon>asterids</taxon>
        <taxon>campanulids</taxon>
        <taxon>Asterales</taxon>
        <taxon>Asteraceae</taxon>
        <taxon>Asteroideae</taxon>
        <taxon>Anthemideae</taxon>
        <taxon>Anthemidinae</taxon>
        <taxon>Tanacetum</taxon>
    </lineage>
</organism>
<dbReference type="Pfam" id="PF08268">
    <property type="entry name" value="FBA_3"/>
    <property type="match status" value="1"/>
</dbReference>
<name>A0ABQ5HAE7_9ASTR</name>
<evidence type="ECO:0000313" key="3">
    <source>
        <dbReference type="Proteomes" id="UP001151760"/>
    </source>
</evidence>
<proteinExistence type="predicted"/>
<evidence type="ECO:0000313" key="2">
    <source>
        <dbReference type="EMBL" id="GJT84846.1"/>
    </source>
</evidence>
<dbReference type="EMBL" id="BQNB010019394">
    <property type="protein sequence ID" value="GJT84846.1"/>
    <property type="molecule type" value="Genomic_DNA"/>
</dbReference>
<dbReference type="SMART" id="SM00256">
    <property type="entry name" value="FBOX"/>
    <property type="match status" value="1"/>
</dbReference>
<dbReference type="NCBIfam" id="TIGR01640">
    <property type="entry name" value="F_box_assoc_1"/>
    <property type="match status" value="1"/>
</dbReference>
<dbReference type="CDD" id="cd22157">
    <property type="entry name" value="F-box_AtFBW1-like"/>
    <property type="match status" value="1"/>
</dbReference>
<protein>
    <submittedName>
        <fullName evidence="2">F-box/kelch-repeat protein-like protein</fullName>
    </submittedName>
</protein>
<dbReference type="InterPro" id="IPR013187">
    <property type="entry name" value="F-box-assoc_dom_typ3"/>
</dbReference>
<dbReference type="Proteomes" id="UP001151760">
    <property type="component" value="Unassembled WGS sequence"/>
</dbReference>